<feature type="signal peptide" evidence="2">
    <location>
        <begin position="1"/>
        <end position="28"/>
    </location>
</feature>
<dbReference type="NCBIfam" id="NF008633">
    <property type="entry name" value="PRK11622.1"/>
    <property type="match status" value="1"/>
</dbReference>
<sequence>MKNTKSRSKQMLLASTLAVVSWSSAVQADNTPGMFRSEFLKGNLGWEDVTAKARDEGSVNFYYWGGSDIINLWVDQVATPALAAEGVKLNPVRITATKDTVDVVIAELAAGRGEEQGSVDLVWVNGENFYSLKQQNALWGAFANRLPNSVNFEWDESDPRSLLNLRDFGVETGFQEMPWSGEQYVCSVNRAHVSAENTPATFAQLKTYLEANPGKFTYVKPPHYLGNTFVQSVLYAHNPDGTGAAPYQQSFEELGGEELARLMEPGIEYLKSIEPLLLGGASGKPRYAENSGELDNLFLNSEVHFNCKFGVFGNHNGLITGAYPEQAEEMIFPAGNMIKNKNYLALPLNSPHPAAALVAINYFSSAEAQASKLKTAGMPVGLDLWRLSEEETAEVAASAPPHYGVTQQQLDDNIAPDTNASLVDVIEATWLAVIERKEDKPLADIVAQVSGELNN</sequence>
<accession>A0A1I3ZVQ6</accession>
<dbReference type="Proteomes" id="UP000199598">
    <property type="component" value="Unassembled WGS sequence"/>
</dbReference>
<gene>
    <name evidence="3" type="ORF">SAMN04488518_105319</name>
</gene>
<evidence type="ECO:0000313" key="4">
    <source>
        <dbReference type="Proteomes" id="UP000199598"/>
    </source>
</evidence>
<dbReference type="InterPro" id="IPR006059">
    <property type="entry name" value="SBP"/>
</dbReference>
<reference evidence="3 4" key="1">
    <citation type="submission" date="2016-10" db="EMBL/GenBank/DDBJ databases">
        <authorList>
            <person name="Varghese N."/>
            <person name="Submissions S."/>
        </authorList>
    </citation>
    <scope>NUCLEOTIDE SEQUENCE [LARGE SCALE GENOMIC DNA]</scope>
    <source>
        <strain evidence="3 4">DSM 16392</strain>
    </source>
</reference>
<name>A0A1I3ZVQ6_9HYPH</name>
<dbReference type="PANTHER" id="PTHR42779">
    <property type="entry name" value="PROTEIN YNJB"/>
    <property type="match status" value="1"/>
</dbReference>
<proteinExistence type="predicted"/>
<dbReference type="Gene3D" id="3.40.190.10">
    <property type="entry name" value="Periplasmic binding protein-like II"/>
    <property type="match status" value="1"/>
</dbReference>
<dbReference type="PANTHER" id="PTHR42779:SF1">
    <property type="entry name" value="PROTEIN YNJB"/>
    <property type="match status" value="1"/>
</dbReference>
<evidence type="ECO:0000256" key="1">
    <source>
        <dbReference type="ARBA" id="ARBA00022764"/>
    </source>
</evidence>
<evidence type="ECO:0000313" key="3">
    <source>
        <dbReference type="EMBL" id="SFK48244.1"/>
    </source>
</evidence>
<feature type="chain" id="PRO_5046844061" evidence="2">
    <location>
        <begin position="29"/>
        <end position="455"/>
    </location>
</feature>
<keyword evidence="4" id="KW-1185">Reference proteome</keyword>
<keyword evidence="2" id="KW-0732">Signal</keyword>
<dbReference type="Pfam" id="PF13416">
    <property type="entry name" value="SBP_bac_8"/>
    <property type="match status" value="1"/>
</dbReference>
<dbReference type="RefSeq" id="WP_093519663.1">
    <property type="nucleotide sequence ID" value="NZ_FOSK01000005.1"/>
</dbReference>
<dbReference type="SUPFAM" id="SSF53850">
    <property type="entry name" value="Periplasmic binding protein-like II"/>
    <property type="match status" value="1"/>
</dbReference>
<comment type="caution">
    <text evidence="3">The sequence shown here is derived from an EMBL/GenBank/DDBJ whole genome shotgun (WGS) entry which is preliminary data.</text>
</comment>
<organism evidence="3 4">
    <name type="scientific">Pseudovibrio ascidiaceicola</name>
    <dbReference type="NCBI Taxonomy" id="285279"/>
    <lineage>
        <taxon>Bacteria</taxon>
        <taxon>Pseudomonadati</taxon>
        <taxon>Pseudomonadota</taxon>
        <taxon>Alphaproteobacteria</taxon>
        <taxon>Hyphomicrobiales</taxon>
        <taxon>Stappiaceae</taxon>
        <taxon>Pseudovibrio</taxon>
    </lineage>
</organism>
<keyword evidence="1" id="KW-0574">Periplasm</keyword>
<evidence type="ECO:0000256" key="2">
    <source>
        <dbReference type="SAM" id="SignalP"/>
    </source>
</evidence>
<dbReference type="EMBL" id="FOSK01000005">
    <property type="protein sequence ID" value="SFK48244.1"/>
    <property type="molecule type" value="Genomic_DNA"/>
</dbReference>
<protein>
    <submittedName>
        <fullName evidence="3">Spermidine/putrescine transport system substrate-binding protein</fullName>
    </submittedName>
</protein>